<proteinExistence type="predicted"/>
<gene>
    <name evidence="1" type="ORF">FBUS_05337</name>
</gene>
<sequence length="364" mass="40350">MYSLVLNLDEVDISLKRVLVENDTYRQLRKHRATLIQDLLQVLCSTSAQLACDSLPSSIDVVSNVSLLKLSVCELFAVRKGIHLFGTVLHYLPQVNPINSKCFLLCEYSRACLFHILLQVYCFCFQPAVRTLLLVFVCNYAKLYTISDGQIDAFASFLYPTLRAAVYQISDISDFMTSCFPEVRDLPHPLEKTNETARSLIHSKLNPISHISICFGLQLGLSLIFCLLDVCARLSKPDDPSNFVRFGAYFSLVASDLLETQSTLEAFPHLASILPVYIKPEAHPPLTAAFVEHFCRLIDPSLISRSELSDGPSVCEPNGPDKAQRITSVSEDLGVGLAGSDFAMSLAKPSSESDSNKRTTMVLN</sequence>
<protein>
    <submittedName>
        <fullName evidence="1">Uncharacterized protein</fullName>
    </submittedName>
</protein>
<reference evidence="1" key="1">
    <citation type="submission" date="2019-05" db="EMBL/GenBank/DDBJ databases">
        <title>Annotation for the trematode Fasciolopsis buski.</title>
        <authorList>
            <person name="Choi Y.-J."/>
        </authorList>
    </citation>
    <scope>NUCLEOTIDE SEQUENCE</scope>
    <source>
        <strain evidence="1">HT</strain>
        <tissue evidence="1">Whole worm</tissue>
    </source>
</reference>
<comment type="caution">
    <text evidence="1">The sequence shown here is derived from an EMBL/GenBank/DDBJ whole genome shotgun (WGS) entry which is preliminary data.</text>
</comment>
<dbReference type="Proteomes" id="UP000728185">
    <property type="component" value="Unassembled WGS sequence"/>
</dbReference>
<accession>A0A8E0RK83</accession>
<name>A0A8E0RK83_9TREM</name>
<dbReference type="OrthoDB" id="6288180at2759"/>
<organism evidence="1 2">
    <name type="scientific">Fasciolopsis buskii</name>
    <dbReference type="NCBI Taxonomy" id="27845"/>
    <lineage>
        <taxon>Eukaryota</taxon>
        <taxon>Metazoa</taxon>
        <taxon>Spiralia</taxon>
        <taxon>Lophotrochozoa</taxon>
        <taxon>Platyhelminthes</taxon>
        <taxon>Trematoda</taxon>
        <taxon>Digenea</taxon>
        <taxon>Plagiorchiida</taxon>
        <taxon>Echinostomata</taxon>
        <taxon>Echinostomatoidea</taxon>
        <taxon>Fasciolidae</taxon>
        <taxon>Fasciolopsis</taxon>
    </lineage>
</organism>
<evidence type="ECO:0000313" key="1">
    <source>
        <dbReference type="EMBL" id="KAA0184096.1"/>
    </source>
</evidence>
<dbReference type="AlphaFoldDB" id="A0A8E0RK83"/>
<evidence type="ECO:0000313" key="2">
    <source>
        <dbReference type="Proteomes" id="UP000728185"/>
    </source>
</evidence>
<keyword evidence="2" id="KW-1185">Reference proteome</keyword>
<dbReference type="EMBL" id="LUCM01011361">
    <property type="protein sequence ID" value="KAA0184096.1"/>
    <property type="molecule type" value="Genomic_DNA"/>
</dbReference>